<gene>
    <name evidence="1" type="ORF">LCY76_08425</name>
</gene>
<proteinExistence type="predicted"/>
<dbReference type="RefSeq" id="WP_248252259.1">
    <property type="nucleotide sequence ID" value="NZ_JAIWJX010000002.1"/>
</dbReference>
<comment type="caution">
    <text evidence="1">The sequence shown here is derived from an EMBL/GenBank/DDBJ whole genome shotgun (WGS) entry which is preliminary data.</text>
</comment>
<dbReference type="AlphaFoldDB" id="A0A9X2BEX8"/>
<organism evidence="1 2">
    <name type="scientific">Fictibacillus marinisediminis</name>
    <dbReference type="NCBI Taxonomy" id="2878389"/>
    <lineage>
        <taxon>Bacteria</taxon>
        <taxon>Bacillati</taxon>
        <taxon>Bacillota</taxon>
        <taxon>Bacilli</taxon>
        <taxon>Bacillales</taxon>
        <taxon>Fictibacillaceae</taxon>
        <taxon>Fictibacillus</taxon>
    </lineage>
</organism>
<reference evidence="1" key="1">
    <citation type="submission" date="2021-09" db="EMBL/GenBank/DDBJ databases">
        <title>Genome analysis of Fictibacillus sp. KIGAM418 isolated from marine sediment.</title>
        <authorList>
            <person name="Seo M.-J."/>
            <person name="Cho E.-S."/>
            <person name="Hwang C.Y."/>
        </authorList>
    </citation>
    <scope>NUCLEOTIDE SEQUENCE</scope>
    <source>
        <strain evidence="1">KIGAM418</strain>
    </source>
</reference>
<evidence type="ECO:0000313" key="1">
    <source>
        <dbReference type="EMBL" id="MCK6256617.1"/>
    </source>
</evidence>
<dbReference type="Proteomes" id="UP001139011">
    <property type="component" value="Unassembled WGS sequence"/>
</dbReference>
<dbReference type="InterPro" id="IPR025072">
    <property type="entry name" value="Fur_reg_FbpA"/>
</dbReference>
<name>A0A9X2BEX8_9BACL</name>
<protein>
    <submittedName>
        <fullName evidence="1">Fur-regulated basic protein FbpA</fullName>
    </submittedName>
</protein>
<dbReference type="Pfam" id="PF13076">
    <property type="entry name" value="Fur_reg_FbpA"/>
    <property type="match status" value="1"/>
</dbReference>
<sequence>MGGLLRKAVEERKNFLIQMLKKNGINKEVEAELSTWPLTELEEEYKSWLFQQKDGMDPGKKV</sequence>
<accession>A0A9X2BEX8</accession>
<evidence type="ECO:0000313" key="2">
    <source>
        <dbReference type="Proteomes" id="UP001139011"/>
    </source>
</evidence>
<dbReference type="EMBL" id="JAIWJX010000002">
    <property type="protein sequence ID" value="MCK6256617.1"/>
    <property type="molecule type" value="Genomic_DNA"/>
</dbReference>
<keyword evidence="2" id="KW-1185">Reference proteome</keyword>